<sequence length="450" mass="46032">MASTHDDTFAKYKLYSGLAVGGVVLAMMLDSCSGGSDDEKLAEAEQAAPVAQAAANIEDNTVEQNLAPVEKLAVVDKNAPAAPARSGEEVYKAACLACHAAGVLEAPKLEPGAWDGRIEKGLEGLTTSAINGLNAMPARGGNPDITDEELSNAVSYMLTESGYDMAADAAPAKQAVVQAVTAAVAATGAVVATQVAAAPEQAQAPVAPESPETPAAPQTPAQDHQVSSQKYITDDIIGKQVYHNTCFTCHDVGIAESPVIGDTAAWQQLMASGIDALYNNTLNGKGAMPAKGGHSSLSDEDVKAAVDYILESSGVSAAEAATQEETTEAAVAETAQETAPAEATATQEAETEPAAKEAPAEVAPAAVVQSGINGEKIYRGLCFSCHDAGIANSPKLGDKAIWAPRIEAGVEAMYANSINGKGIMPAKGGNPALSDDEIKAAVDWMIQQSQ</sequence>
<dbReference type="Pfam" id="PF13442">
    <property type="entry name" value="Cytochrome_CBB3"/>
    <property type="match status" value="3"/>
</dbReference>
<evidence type="ECO:0000256" key="1">
    <source>
        <dbReference type="ARBA" id="ARBA00022448"/>
    </source>
</evidence>
<dbReference type="PANTHER" id="PTHR40942">
    <property type="match status" value="1"/>
</dbReference>
<evidence type="ECO:0000256" key="4">
    <source>
        <dbReference type="ARBA" id="ARBA00022982"/>
    </source>
</evidence>
<reference evidence="9" key="1">
    <citation type="submission" date="2020-01" db="EMBL/GenBank/DDBJ databases">
        <authorList>
            <person name="Meier V. D."/>
            <person name="Meier V D."/>
        </authorList>
    </citation>
    <scope>NUCLEOTIDE SEQUENCE</scope>
    <source>
        <strain evidence="9">HLG_WM_MAG_09</strain>
    </source>
</reference>
<feature type="compositionally biased region" description="Low complexity" evidence="7">
    <location>
        <begin position="317"/>
        <end position="348"/>
    </location>
</feature>
<dbReference type="AlphaFoldDB" id="A0A6S6TKR1"/>
<feature type="domain" description="Cytochrome c" evidence="8">
    <location>
        <begin position="369"/>
        <end position="449"/>
    </location>
</feature>
<evidence type="ECO:0000256" key="2">
    <source>
        <dbReference type="ARBA" id="ARBA00022617"/>
    </source>
</evidence>
<accession>A0A6S6TKR1</accession>
<keyword evidence="1" id="KW-0813">Transport</keyword>
<feature type="region of interest" description="Disordered" evidence="7">
    <location>
        <begin position="202"/>
        <end position="230"/>
    </location>
</feature>
<dbReference type="InterPro" id="IPR036909">
    <property type="entry name" value="Cyt_c-like_dom_sf"/>
</dbReference>
<protein>
    <submittedName>
        <fullName evidence="9">Cytochrome c class I</fullName>
    </submittedName>
</protein>
<name>A0A6S6TKR1_9GAMM</name>
<dbReference type="EMBL" id="CACVAT010000359">
    <property type="protein sequence ID" value="CAA6821472.1"/>
    <property type="molecule type" value="Genomic_DNA"/>
</dbReference>
<keyword evidence="3 6" id="KW-0479">Metal-binding</keyword>
<evidence type="ECO:0000259" key="8">
    <source>
        <dbReference type="PROSITE" id="PS51007"/>
    </source>
</evidence>
<evidence type="ECO:0000256" key="6">
    <source>
        <dbReference type="PROSITE-ProRule" id="PRU00433"/>
    </source>
</evidence>
<dbReference type="PANTHER" id="PTHR40942:SF4">
    <property type="entry name" value="CYTOCHROME C5"/>
    <property type="match status" value="1"/>
</dbReference>
<organism evidence="9">
    <name type="scientific">uncultured Thiotrichaceae bacterium</name>
    <dbReference type="NCBI Taxonomy" id="298394"/>
    <lineage>
        <taxon>Bacteria</taxon>
        <taxon>Pseudomonadati</taxon>
        <taxon>Pseudomonadota</taxon>
        <taxon>Gammaproteobacteria</taxon>
        <taxon>Thiotrichales</taxon>
        <taxon>Thiotrichaceae</taxon>
        <taxon>environmental samples</taxon>
    </lineage>
</organism>
<feature type="domain" description="Cytochrome c" evidence="8">
    <location>
        <begin position="233"/>
        <end position="313"/>
    </location>
</feature>
<dbReference type="SUPFAM" id="SSF46626">
    <property type="entry name" value="Cytochrome c"/>
    <property type="match status" value="3"/>
</dbReference>
<dbReference type="GO" id="GO:0005506">
    <property type="term" value="F:iron ion binding"/>
    <property type="evidence" value="ECO:0007669"/>
    <property type="project" value="InterPro"/>
</dbReference>
<dbReference type="InterPro" id="IPR002323">
    <property type="entry name" value="Cyt_CIE"/>
</dbReference>
<evidence type="ECO:0000256" key="5">
    <source>
        <dbReference type="ARBA" id="ARBA00023004"/>
    </source>
</evidence>
<dbReference type="InterPro" id="IPR009056">
    <property type="entry name" value="Cyt_c-like_dom"/>
</dbReference>
<proteinExistence type="predicted"/>
<keyword evidence="4" id="KW-0249">Electron transport</keyword>
<dbReference type="GO" id="GO:0020037">
    <property type="term" value="F:heme binding"/>
    <property type="evidence" value="ECO:0007669"/>
    <property type="project" value="InterPro"/>
</dbReference>
<dbReference type="PROSITE" id="PS51007">
    <property type="entry name" value="CYTC"/>
    <property type="match status" value="3"/>
</dbReference>
<feature type="compositionally biased region" description="Low complexity" evidence="7">
    <location>
        <begin position="202"/>
        <end position="222"/>
    </location>
</feature>
<evidence type="ECO:0000256" key="3">
    <source>
        <dbReference type="ARBA" id="ARBA00022723"/>
    </source>
</evidence>
<dbReference type="GO" id="GO:0009055">
    <property type="term" value="F:electron transfer activity"/>
    <property type="evidence" value="ECO:0007669"/>
    <property type="project" value="InterPro"/>
</dbReference>
<evidence type="ECO:0000313" key="9">
    <source>
        <dbReference type="EMBL" id="CAA6821472.1"/>
    </source>
</evidence>
<gene>
    <name evidence="9" type="ORF">HELGO_WM15868</name>
</gene>
<feature type="region of interest" description="Disordered" evidence="7">
    <location>
        <begin position="317"/>
        <end position="362"/>
    </location>
</feature>
<keyword evidence="2 6" id="KW-0349">Heme</keyword>
<dbReference type="PRINTS" id="PR00607">
    <property type="entry name" value="CYTCHROMECIE"/>
</dbReference>
<evidence type="ECO:0000256" key="7">
    <source>
        <dbReference type="SAM" id="MobiDB-lite"/>
    </source>
</evidence>
<feature type="domain" description="Cytochrome c" evidence="8">
    <location>
        <begin position="82"/>
        <end position="161"/>
    </location>
</feature>
<dbReference type="Gene3D" id="1.10.760.10">
    <property type="entry name" value="Cytochrome c-like domain"/>
    <property type="match status" value="3"/>
</dbReference>
<keyword evidence="5 6" id="KW-0408">Iron</keyword>